<dbReference type="KEGG" id="hbs:IPV69_12895"/>
<evidence type="ECO:0000313" key="1">
    <source>
        <dbReference type="EMBL" id="QOV92193.1"/>
    </source>
</evidence>
<reference evidence="1 2" key="1">
    <citation type="submission" date="2020-10" db="EMBL/GenBank/DDBJ databases">
        <title>Wide distribution of Phycisphaera-like planctomycetes from WD2101 soil group in peatlands and genome analysis of the first cultivated representative.</title>
        <authorList>
            <person name="Dedysh S.N."/>
            <person name="Beletsky A.V."/>
            <person name="Ivanova A."/>
            <person name="Kulichevskaya I.S."/>
            <person name="Suzina N.E."/>
            <person name="Philippov D.A."/>
            <person name="Rakitin A.L."/>
            <person name="Mardanov A.V."/>
            <person name="Ravin N.V."/>
        </authorList>
    </citation>
    <scope>NUCLEOTIDE SEQUENCE [LARGE SCALE GENOMIC DNA]</scope>
    <source>
        <strain evidence="1 2">M1803</strain>
    </source>
</reference>
<dbReference type="EMBL" id="CP063458">
    <property type="protein sequence ID" value="QOV92193.1"/>
    <property type="molecule type" value="Genomic_DNA"/>
</dbReference>
<protein>
    <recommendedName>
        <fullName evidence="3">Restriction endonuclease</fullName>
    </recommendedName>
</protein>
<keyword evidence="2" id="KW-1185">Reference proteome</keyword>
<accession>A0A7M2X396</accession>
<dbReference type="AlphaFoldDB" id="A0A7M2X396"/>
<name>A0A7M2X396_9BACT</name>
<sequence>MVWDLSTVADHLAASVLAAEQELQLEQAVYGLDARDEKSLQAMMAGRLGAYYEVCREVHYPSSVGKRLTHRQRCDLVLTPKGRPLRLDSKPATLFDPPDEAGPADGLWLELKVAFQFKEGGERHGGYGPQWRQAVVEDLRKMEAEPLIHEAGLLLIVFNESQEVLAKDLELFEDVLARKEVLAGYRHVRSVPITERIGHRLCTVALWPTIQRN</sequence>
<evidence type="ECO:0000313" key="2">
    <source>
        <dbReference type="Proteomes" id="UP000593765"/>
    </source>
</evidence>
<organism evidence="1 2">
    <name type="scientific">Humisphaera borealis</name>
    <dbReference type="NCBI Taxonomy" id="2807512"/>
    <lineage>
        <taxon>Bacteria</taxon>
        <taxon>Pseudomonadati</taxon>
        <taxon>Planctomycetota</taxon>
        <taxon>Phycisphaerae</taxon>
        <taxon>Tepidisphaerales</taxon>
        <taxon>Tepidisphaeraceae</taxon>
        <taxon>Humisphaera</taxon>
    </lineage>
</organism>
<evidence type="ECO:0008006" key="3">
    <source>
        <dbReference type="Google" id="ProtNLM"/>
    </source>
</evidence>
<gene>
    <name evidence="1" type="ORF">IPV69_12895</name>
</gene>
<proteinExistence type="predicted"/>
<dbReference type="Proteomes" id="UP000593765">
    <property type="component" value="Chromosome"/>
</dbReference>
<dbReference type="RefSeq" id="WP_206295525.1">
    <property type="nucleotide sequence ID" value="NZ_CP063458.1"/>
</dbReference>